<dbReference type="Pfam" id="PF03349">
    <property type="entry name" value="Toluene_X"/>
    <property type="match status" value="1"/>
</dbReference>
<name>A0A3A8G6S5_9GAMM</name>
<comment type="caution">
    <text evidence="9">The sequence shown here is derived from an EMBL/GenBank/DDBJ whole genome shotgun (WGS) entry which is preliminary data.</text>
</comment>
<evidence type="ECO:0000313" key="9">
    <source>
        <dbReference type="EMBL" id="RKG54368.1"/>
    </source>
</evidence>
<evidence type="ECO:0000256" key="5">
    <source>
        <dbReference type="ARBA" id="ARBA00022729"/>
    </source>
</evidence>
<dbReference type="SUPFAM" id="SSF56935">
    <property type="entry name" value="Porins"/>
    <property type="match status" value="1"/>
</dbReference>
<protein>
    <submittedName>
        <fullName evidence="9">Transporter</fullName>
    </submittedName>
</protein>
<dbReference type="Proteomes" id="UP000281084">
    <property type="component" value="Unassembled WGS sequence"/>
</dbReference>
<comment type="subcellular location">
    <subcellularLocation>
        <location evidence="1">Cell outer membrane</location>
        <topology evidence="1">Multi-pass membrane protein</topology>
    </subcellularLocation>
</comment>
<dbReference type="GO" id="GO:0015483">
    <property type="term" value="F:long-chain fatty acid transporting porin activity"/>
    <property type="evidence" value="ECO:0007669"/>
    <property type="project" value="TreeGrafter"/>
</dbReference>
<gene>
    <name evidence="9" type="ORF">D7V64_05365</name>
</gene>
<evidence type="ECO:0000256" key="1">
    <source>
        <dbReference type="ARBA" id="ARBA00004571"/>
    </source>
</evidence>
<dbReference type="GO" id="GO:0009279">
    <property type="term" value="C:cell outer membrane"/>
    <property type="evidence" value="ECO:0007669"/>
    <property type="project" value="UniProtKB-SubCell"/>
</dbReference>
<dbReference type="InterPro" id="IPR005017">
    <property type="entry name" value="OMPP1/FadL/TodX"/>
</dbReference>
<dbReference type="AlphaFoldDB" id="A0A3A8G6S5"/>
<evidence type="ECO:0000256" key="7">
    <source>
        <dbReference type="ARBA" id="ARBA00023237"/>
    </source>
</evidence>
<proteinExistence type="inferred from homology"/>
<evidence type="ECO:0000256" key="6">
    <source>
        <dbReference type="ARBA" id="ARBA00023136"/>
    </source>
</evidence>
<organism evidence="9 10">
    <name type="scientific">Acinetobacter cumulans</name>
    <dbReference type="NCBI Taxonomy" id="2136182"/>
    <lineage>
        <taxon>Bacteria</taxon>
        <taxon>Pseudomonadati</taxon>
        <taxon>Pseudomonadota</taxon>
        <taxon>Gammaproteobacteria</taxon>
        <taxon>Moraxellales</taxon>
        <taxon>Moraxellaceae</taxon>
        <taxon>Acinetobacter</taxon>
    </lineage>
</organism>
<keyword evidence="6" id="KW-0472">Membrane</keyword>
<dbReference type="PANTHER" id="PTHR35093:SF8">
    <property type="entry name" value="OUTER MEMBRANE PROTEIN NMB0088-RELATED"/>
    <property type="match status" value="1"/>
</dbReference>
<reference evidence="9 10" key="1">
    <citation type="submission" date="2018-09" db="EMBL/GenBank/DDBJ databases">
        <title>The draft genome of Acinetobacter spp. strains.</title>
        <authorList>
            <person name="Qin J."/>
            <person name="Feng Y."/>
            <person name="Zong Z."/>
        </authorList>
    </citation>
    <scope>NUCLEOTIDE SEQUENCE [LARGE SCALE GENOMIC DNA]</scope>
    <source>
        <strain evidence="9 10">WCHAc060002</strain>
    </source>
</reference>
<comment type="similarity">
    <text evidence="2">Belongs to the OmpP1/FadL family.</text>
</comment>
<sequence length="404" mass="43941">MMKNMNKTSLSIAILCAGISTVHAAALDSTGQSISAFLQDGNYAEASISVLDADVSGKIRPMYAIPGTDTDTGQFTNSSTYYNAALKLQLTPQFSFGLIYDQPFGADIGYPQRANGTFSGPNGGTSAEVKTQNLSFLFGYQPNQNWNFYAAPVYQTIEGSVELHGNAFSTLQGYKQSTSEDHAIGWLAGAAYRIPEIHFLASLTYRSEIEHKTQSVEEFPATVPLALIALVGQQQSETSTPQSVNLDIRTAINQSTVVYANTRWVNWKKFDIQPYQFGAVTALAMGHDLKLVQYDKDQISVDVGLARKFNDQWSGVVNAAWDSGAGNPASLLGPIEGYTAVGLGLQFNPAPNYFLQGGVKYFWLGDAISHSSSFVIPGMEEIAKVADYSDNTAIGYMLKMCYRF</sequence>
<keyword evidence="5 8" id="KW-0732">Signal</keyword>
<evidence type="ECO:0000256" key="4">
    <source>
        <dbReference type="ARBA" id="ARBA00022692"/>
    </source>
</evidence>
<keyword evidence="3" id="KW-1134">Transmembrane beta strand</keyword>
<accession>A0A3A8G6S5</accession>
<evidence type="ECO:0000256" key="2">
    <source>
        <dbReference type="ARBA" id="ARBA00008163"/>
    </source>
</evidence>
<feature type="chain" id="PRO_5017321648" evidence="8">
    <location>
        <begin position="25"/>
        <end position="404"/>
    </location>
</feature>
<dbReference type="PANTHER" id="PTHR35093">
    <property type="entry name" value="OUTER MEMBRANE PROTEIN NMB0088-RELATED"/>
    <property type="match status" value="1"/>
</dbReference>
<evidence type="ECO:0000313" key="10">
    <source>
        <dbReference type="Proteomes" id="UP000281084"/>
    </source>
</evidence>
<keyword evidence="7" id="KW-0998">Cell outer membrane</keyword>
<keyword evidence="4" id="KW-0812">Transmembrane</keyword>
<evidence type="ECO:0000256" key="3">
    <source>
        <dbReference type="ARBA" id="ARBA00022452"/>
    </source>
</evidence>
<evidence type="ECO:0000256" key="8">
    <source>
        <dbReference type="SAM" id="SignalP"/>
    </source>
</evidence>
<dbReference type="EMBL" id="RAXZ01000004">
    <property type="protein sequence ID" value="RKG54368.1"/>
    <property type="molecule type" value="Genomic_DNA"/>
</dbReference>
<feature type="signal peptide" evidence="8">
    <location>
        <begin position="1"/>
        <end position="24"/>
    </location>
</feature>
<dbReference type="Gene3D" id="2.40.160.60">
    <property type="entry name" value="Outer membrane protein transport protein (OMPP1/FadL/TodX)"/>
    <property type="match status" value="1"/>
</dbReference>